<dbReference type="Pfam" id="PF02641">
    <property type="entry name" value="DUF190"/>
    <property type="match status" value="1"/>
</dbReference>
<name>A0ABU1XRG4_9GAMM</name>
<gene>
    <name evidence="2" type="ORF">J2W68_000057</name>
</gene>
<reference evidence="2 3" key="1">
    <citation type="submission" date="2023-07" db="EMBL/GenBank/DDBJ databases">
        <title>Sorghum-associated microbial communities from plants grown in Nebraska, USA.</title>
        <authorList>
            <person name="Schachtman D."/>
        </authorList>
    </citation>
    <scope>NUCLEOTIDE SEQUENCE [LARGE SCALE GENOMIC DNA]</scope>
    <source>
        <strain evidence="2 3">4099</strain>
    </source>
</reference>
<dbReference type="InterPro" id="IPR011322">
    <property type="entry name" value="N-reg_PII-like_a/b"/>
</dbReference>
<dbReference type="InterPro" id="IPR015867">
    <property type="entry name" value="N-reg_PII/ATP_PRibTrfase_C"/>
</dbReference>
<sequence>MRQTTPGTSLRMFVGEAETFDGKPLYEAVVLKARELGIAGATVLRGALGYGHTSHLHTGKILRLSDDLPVIVELVDTPEAIERFLDQIEPMLDRCAVTLTPVQRLHREVPASRPGD</sequence>
<organism evidence="2 3">
    <name type="scientific">Luteimonas terrae</name>
    <dbReference type="NCBI Taxonomy" id="1530191"/>
    <lineage>
        <taxon>Bacteria</taxon>
        <taxon>Pseudomonadati</taxon>
        <taxon>Pseudomonadota</taxon>
        <taxon>Gammaproteobacteria</taxon>
        <taxon>Lysobacterales</taxon>
        <taxon>Lysobacteraceae</taxon>
        <taxon>Luteimonas</taxon>
    </lineage>
</organism>
<dbReference type="RefSeq" id="WP_310152578.1">
    <property type="nucleotide sequence ID" value="NZ_JAVDWO010000001.1"/>
</dbReference>
<protein>
    <submittedName>
        <fullName evidence="2">PII-like signaling protein</fullName>
    </submittedName>
</protein>
<dbReference type="EMBL" id="JAVDWO010000001">
    <property type="protein sequence ID" value="MDR7191355.1"/>
    <property type="molecule type" value="Genomic_DNA"/>
</dbReference>
<evidence type="ECO:0000313" key="2">
    <source>
        <dbReference type="EMBL" id="MDR7191355.1"/>
    </source>
</evidence>
<dbReference type="Proteomes" id="UP001256588">
    <property type="component" value="Unassembled WGS sequence"/>
</dbReference>
<comment type="caution">
    <text evidence="2">The sequence shown here is derived from an EMBL/GenBank/DDBJ whole genome shotgun (WGS) entry which is preliminary data.</text>
</comment>
<evidence type="ECO:0000313" key="3">
    <source>
        <dbReference type="Proteomes" id="UP001256588"/>
    </source>
</evidence>
<dbReference type="InterPro" id="IPR003793">
    <property type="entry name" value="UPF0166"/>
</dbReference>
<proteinExistence type="inferred from homology"/>
<accession>A0ABU1XRG4</accession>
<comment type="similarity">
    <text evidence="1">Belongs to the UPF0166 family.</text>
</comment>
<dbReference type="PANTHER" id="PTHR35983">
    <property type="entry name" value="UPF0166 PROTEIN TM_0021"/>
    <property type="match status" value="1"/>
</dbReference>
<dbReference type="SUPFAM" id="SSF54913">
    <property type="entry name" value="GlnB-like"/>
    <property type="match status" value="1"/>
</dbReference>
<dbReference type="PANTHER" id="PTHR35983:SF1">
    <property type="entry name" value="UPF0166 PROTEIN TM_0021"/>
    <property type="match status" value="1"/>
</dbReference>
<dbReference type="Gene3D" id="3.30.70.120">
    <property type="match status" value="1"/>
</dbReference>
<evidence type="ECO:0000256" key="1">
    <source>
        <dbReference type="ARBA" id="ARBA00010554"/>
    </source>
</evidence>
<keyword evidence="3" id="KW-1185">Reference proteome</keyword>